<dbReference type="Proteomes" id="UP000203157">
    <property type="component" value="Segment"/>
</dbReference>
<dbReference type="RefSeq" id="YP_009301569.1">
    <property type="nucleotide sequence ID" value="NC_031235.1"/>
</dbReference>
<proteinExistence type="predicted"/>
<dbReference type="OrthoDB" id="26555at10239"/>
<keyword evidence="2" id="KW-1185">Reference proteome</keyword>
<dbReference type="GeneID" id="29122569"/>
<organism evidence="1 2">
    <name type="scientific">Cyanophage S-RIM32</name>
    <dbReference type="NCBI Taxonomy" id="1278479"/>
    <lineage>
        <taxon>Viruses</taxon>
        <taxon>Duplodnaviria</taxon>
        <taxon>Heunggongvirae</taxon>
        <taxon>Uroviricota</taxon>
        <taxon>Caudoviricetes</taxon>
        <taxon>Pantevenvirales</taxon>
        <taxon>Kyanoviridae</taxon>
        <taxon>Bristolvirus</taxon>
        <taxon>Bristolvirus rhodeisland</taxon>
    </lineage>
</organism>
<evidence type="ECO:0000313" key="1">
    <source>
        <dbReference type="EMBL" id="AMO43076.1"/>
    </source>
</evidence>
<sequence>MTKREFVTKSGDTYEWEETDEVRAAVERLHDTIRELEKETPDRSVDN</sequence>
<accession>A0A127KMC8</accession>
<protein>
    <submittedName>
        <fullName evidence="1">Uncharacterized protein</fullName>
    </submittedName>
</protein>
<evidence type="ECO:0000313" key="2">
    <source>
        <dbReference type="Proteomes" id="UP000203157"/>
    </source>
</evidence>
<reference evidence="1 2" key="1">
    <citation type="submission" date="2016-01" db="EMBL/GenBank/DDBJ databases">
        <title>The genomic content and context of auxiliary metabolic genes in marine cyanophages.</title>
        <authorList>
            <person name="Marston M.F."/>
            <person name="Martiny J.B.H."/>
            <person name="Crummett L.T."/>
        </authorList>
    </citation>
    <scope>NUCLEOTIDE SEQUENCE [LARGE SCALE GENOMIC DNA]</scope>
    <source>
        <strain evidence="1">RW_108_0702</strain>
    </source>
</reference>
<dbReference type="KEGG" id="vg:29122569"/>
<gene>
    <name evidence="1" type="ORF">R1080702_067</name>
</gene>
<name>A0A127KMC8_9CAUD</name>
<dbReference type="EMBL" id="KU594606">
    <property type="protein sequence ID" value="AMO43076.1"/>
    <property type="molecule type" value="Genomic_DNA"/>
</dbReference>